<dbReference type="SUPFAM" id="SSF49785">
    <property type="entry name" value="Galactose-binding domain-like"/>
    <property type="match status" value="1"/>
</dbReference>
<evidence type="ECO:0000313" key="13">
    <source>
        <dbReference type="Proteomes" id="UP000694846"/>
    </source>
</evidence>
<dbReference type="RefSeq" id="XP_025410669.1">
    <property type="nucleotide sequence ID" value="XM_025554884.1"/>
</dbReference>
<sequence>MYTITSFFILTLVLKLLIINFDSVCGVQKFYIDYEKNEFIKDDKVFRYASGSLHYFRVPRPYWRDRIRKMKAAGLNAVSSYVEWSFHEPTSGVYNFEGQADLEHFLTVLKEENMLVLLRPGPYISAERDFGGFPYWLLKEKPSLQLRSNDPNYTKYVKRWFSVLMPKIVPFLYGNEGNIIMVQIENEYGHNGFDVCDKEYTLWLRDLLRNYVGDKAQLYTTDECNIFYMKCGHIPNVYSTVDFSPTVNMTECFGYMKEVQKKGPLVNSEFYTGWIAYWNQTRPDRYSKDIIQGLKYFLSNNISFNLFPFHGGTNFGFSSGATTVGSTLETAGYLPQLTSYDFKAPLDEAGDPTNKYYDIQRVLKEANHPTTSTPRRAPKGNYGIVNLLPVVSLFDQTSMHIKPVINEVPLSFEDMDINHGLVLYETNLPTIARPTKLPLIIEKLRDRAIIFLDCVKIGTMSRSNGDTSMEVPITNNNKKLNILVENQGRINSLKFLKDKKGILSNVTLGKNILGPWVMTGYPLNDTSWLEFENLQPNVKPPAYYRGIFIIPQDHRHSKPLDTYLDTSGWSKGIAFINNINIGRYWPQVGPQITLYVPAPYLVSGLNTIVMVEFERAPEDFTVKLVDKPRLDW</sequence>
<reference evidence="14" key="2">
    <citation type="submission" date="2025-04" db="UniProtKB">
        <authorList>
            <consortium name="RefSeq"/>
        </authorList>
    </citation>
    <scope>IDENTIFICATION</scope>
</reference>
<dbReference type="InterPro" id="IPR001944">
    <property type="entry name" value="Glycoside_Hdrlase_35"/>
</dbReference>
<dbReference type="Pfam" id="PF01301">
    <property type="entry name" value="Glyco_hydro_35"/>
    <property type="match status" value="1"/>
</dbReference>
<dbReference type="GO" id="GO:0005975">
    <property type="term" value="P:carbohydrate metabolic process"/>
    <property type="evidence" value="ECO:0007669"/>
    <property type="project" value="InterPro"/>
</dbReference>
<keyword evidence="5" id="KW-0326">Glycosidase</keyword>
<dbReference type="SUPFAM" id="SSF51445">
    <property type="entry name" value="(Trans)glycosidases"/>
    <property type="match status" value="1"/>
</dbReference>
<dbReference type="PRINTS" id="PR00742">
    <property type="entry name" value="GLHYDRLASE35"/>
</dbReference>
<keyword evidence="3" id="KW-0378">Hydrolase</keyword>
<dbReference type="Gene3D" id="2.60.120.260">
    <property type="entry name" value="Galactose-binding domain-like"/>
    <property type="match status" value="2"/>
</dbReference>
<dbReference type="PIRSF" id="PIRSF006336">
    <property type="entry name" value="B-gal"/>
    <property type="match status" value="1"/>
</dbReference>
<reference evidence="12" key="1">
    <citation type="submission" date="2018-04" db="EMBL/GenBank/DDBJ databases">
        <title>Transcriptome assembly of Sipha flava.</title>
        <authorList>
            <person name="Scully E.D."/>
            <person name="Geib S.M."/>
            <person name="Palmer N.A."/>
            <person name="Koch K."/>
            <person name="Bradshaw J."/>
            <person name="Heng-Moss T."/>
            <person name="Sarath G."/>
        </authorList>
    </citation>
    <scope>NUCLEOTIDE SEQUENCE</scope>
</reference>
<feature type="active site" description="Proton donor" evidence="6">
    <location>
        <position position="187"/>
    </location>
</feature>
<dbReference type="FunFam" id="3.20.20.80:FF:000017">
    <property type="entry name" value="Beta-galactosidase"/>
    <property type="match status" value="1"/>
</dbReference>
<dbReference type="GO" id="GO:0004565">
    <property type="term" value="F:beta-galactosidase activity"/>
    <property type="evidence" value="ECO:0007669"/>
    <property type="project" value="InterPro"/>
</dbReference>
<dbReference type="InterPro" id="IPR008979">
    <property type="entry name" value="Galactose-bd-like_sf"/>
</dbReference>
<evidence type="ECO:0000256" key="5">
    <source>
        <dbReference type="ARBA" id="ARBA00023295"/>
    </source>
</evidence>
<keyword evidence="4" id="KW-0325">Glycoprotein</keyword>
<gene>
    <name evidence="12" type="primary">GLB1_1</name>
    <name evidence="14" type="synonym">LOC112683728</name>
    <name evidence="12" type="ORF">g.118710</name>
</gene>
<feature type="domain" description="Glycoside hydrolase 35 catalytic" evidence="9">
    <location>
        <begin position="38"/>
        <end position="365"/>
    </location>
</feature>
<feature type="domain" description="Beta-galactosidase galactose-binding" evidence="11">
    <location>
        <begin position="541"/>
        <end position="606"/>
    </location>
</feature>
<name>A0A2S2QWP1_9HEMI</name>
<dbReference type="Pfam" id="PF21317">
    <property type="entry name" value="BetaGal_ABD_1"/>
    <property type="match status" value="1"/>
</dbReference>
<feature type="chain" id="PRO_5044579294" evidence="8">
    <location>
        <begin position="27"/>
        <end position="632"/>
    </location>
</feature>
<evidence type="ECO:0000313" key="14">
    <source>
        <dbReference type="RefSeq" id="XP_025410669.1"/>
    </source>
</evidence>
<keyword evidence="2 8" id="KW-0732">Signal</keyword>
<protein>
    <submittedName>
        <fullName evidence="12 14">Beta-galactosidase</fullName>
    </submittedName>
</protein>
<feature type="domain" description="Beta-galactosidase 1-like first all-beta" evidence="10">
    <location>
        <begin position="409"/>
        <end position="523"/>
    </location>
</feature>
<evidence type="ECO:0000256" key="4">
    <source>
        <dbReference type="ARBA" id="ARBA00023180"/>
    </source>
</evidence>
<keyword evidence="13" id="KW-1185">Reference proteome</keyword>
<dbReference type="InterPro" id="IPR017853">
    <property type="entry name" value="GH"/>
</dbReference>
<dbReference type="PANTHER" id="PTHR23421">
    <property type="entry name" value="BETA-GALACTOSIDASE RELATED"/>
    <property type="match status" value="1"/>
</dbReference>
<feature type="active site" description="Nucleophile" evidence="6">
    <location>
        <position position="269"/>
    </location>
</feature>
<dbReference type="InterPro" id="IPR031330">
    <property type="entry name" value="Gly_Hdrlase_35_cat"/>
</dbReference>
<dbReference type="Pfam" id="PF21467">
    <property type="entry name" value="BetaGal_gal-bd"/>
    <property type="match status" value="1"/>
</dbReference>
<feature type="signal peptide" evidence="8">
    <location>
        <begin position="1"/>
        <end position="26"/>
    </location>
</feature>
<evidence type="ECO:0000256" key="3">
    <source>
        <dbReference type="ARBA" id="ARBA00022801"/>
    </source>
</evidence>
<proteinExistence type="inferred from homology"/>
<accession>A0A2S2QWP1</accession>
<dbReference type="InterPro" id="IPR048912">
    <property type="entry name" value="BetaGal1-like_ABD1"/>
</dbReference>
<evidence type="ECO:0000313" key="12">
    <source>
        <dbReference type="EMBL" id="MBY82158.1"/>
    </source>
</evidence>
<dbReference type="InterPro" id="IPR048913">
    <property type="entry name" value="BetaGal_gal-bd"/>
</dbReference>
<organism evidence="12">
    <name type="scientific">Sipha flava</name>
    <name type="common">yellow sugarcane aphid</name>
    <dbReference type="NCBI Taxonomy" id="143950"/>
    <lineage>
        <taxon>Eukaryota</taxon>
        <taxon>Metazoa</taxon>
        <taxon>Ecdysozoa</taxon>
        <taxon>Arthropoda</taxon>
        <taxon>Hexapoda</taxon>
        <taxon>Insecta</taxon>
        <taxon>Pterygota</taxon>
        <taxon>Neoptera</taxon>
        <taxon>Paraneoptera</taxon>
        <taxon>Hemiptera</taxon>
        <taxon>Sternorrhyncha</taxon>
        <taxon>Aphidomorpha</taxon>
        <taxon>Aphidoidea</taxon>
        <taxon>Aphididae</taxon>
        <taxon>Sipha</taxon>
    </lineage>
</organism>
<comment type="similarity">
    <text evidence="1 7">Belongs to the glycosyl hydrolase 35 family.</text>
</comment>
<evidence type="ECO:0000256" key="8">
    <source>
        <dbReference type="SAM" id="SignalP"/>
    </source>
</evidence>
<evidence type="ECO:0000259" key="9">
    <source>
        <dbReference type="Pfam" id="PF01301"/>
    </source>
</evidence>
<dbReference type="Proteomes" id="UP000694846">
    <property type="component" value="Unplaced"/>
</dbReference>
<dbReference type="EMBL" id="GGMS01012955">
    <property type="protein sequence ID" value="MBY82158.1"/>
    <property type="molecule type" value="Transcribed_RNA"/>
</dbReference>
<dbReference type="OrthoDB" id="1657402at2759"/>
<dbReference type="Gene3D" id="3.20.20.80">
    <property type="entry name" value="Glycosidases"/>
    <property type="match status" value="1"/>
</dbReference>
<evidence type="ECO:0000256" key="6">
    <source>
        <dbReference type="PIRSR" id="PIRSR006336-1"/>
    </source>
</evidence>
<evidence type="ECO:0000256" key="1">
    <source>
        <dbReference type="ARBA" id="ARBA00009809"/>
    </source>
</evidence>
<dbReference type="InterPro" id="IPR026283">
    <property type="entry name" value="B-gal_1-like"/>
</dbReference>
<evidence type="ECO:0000256" key="2">
    <source>
        <dbReference type="ARBA" id="ARBA00022729"/>
    </source>
</evidence>
<evidence type="ECO:0000256" key="7">
    <source>
        <dbReference type="RuleBase" id="RU003679"/>
    </source>
</evidence>
<evidence type="ECO:0000259" key="10">
    <source>
        <dbReference type="Pfam" id="PF21317"/>
    </source>
</evidence>
<evidence type="ECO:0000259" key="11">
    <source>
        <dbReference type="Pfam" id="PF21467"/>
    </source>
</evidence>
<dbReference type="AlphaFoldDB" id="A0A2S2QWP1"/>